<dbReference type="Pfam" id="PF00160">
    <property type="entry name" value="Pro_isomerase"/>
    <property type="match status" value="1"/>
</dbReference>
<dbReference type="KEGG" id="tdf:H9L22_04640"/>
<feature type="domain" description="PPIase cyclophilin-type" evidence="3">
    <location>
        <begin position="72"/>
        <end position="217"/>
    </location>
</feature>
<sequence length="218" mass="21898">MRISPSALVLTLLLSLGLAGCADANQSADPAPDGSVTCEFPPAGNPARPVDPPSGEAVPATGTVTATLQLTAGEVALTLDREKAPCTVASFLSLAEQGYFDGTECHRLVDTGIFILQCGDPTATGTGGPGYTVPDEVSKDLTYPAGTVAMANASSPNTGGSQFFLVWADTPLPPKYTVFATMDQAGTDVVGGIAAQGVAAEDGISPIAEAVIEAVTLG</sequence>
<evidence type="ECO:0000313" key="5">
    <source>
        <dbReference type="Proteomes" id="UP000516117"/>
    </source>
</evidence>
<accession>A0A7H0H817</accession>
<evidence type="ECO:0000256" key="1">
    <source>
        <dbReference type="ARBA" id="ARBA00002388"/>
    </source>
</evidence>
<protein>
    <submittedName>
        <fullName evidence="4">Peptidylprolyl isomerase</fullName>
    </submittedName>
</protein>
<feature type="chain" id="PRO_5028963913" evidence="2">
    <location>
        <begin position="25"/>
        <end position="218"/>
    </location>
</feature>
<dbReference type="AlphaFoldDB" id="A0A7H0H817"/>
<dbReference type="PROSITE" id="PS51257">
    <property type="entry name" value="PROKAR_LIPOPROTEIN"/>
    <property type="match status" value="1"/>
</dbReference>
<name>A0A7H0H817_9ACTN</name>
<dbReference type="GO" id="GO:0003755">
    <property type="term" value="F:peptidyl-prolyl cis-trans isomerase activity"/>
    <property type="evidence" value="ECO:0007669"/>
    <property type="project" value="InterPro"/>
</dbReference>
<keyword evidence="2" id="KW-0732">Signal</keyword>
<dbReference type="InterPro" id="IPR044666">
    <property type="entry name" value="Cyclophilin_A-like"/>
</dbReference>
<comment type="function">
    <text evidence="1">PPIases accelerate the folding of proteins. It catalyzes the cis-trans isomerization of proline imidic peptide bonds in oligopeptides.</text>
</comment>
<evidence type="ECO:0000259" key="3">
    <source>
        <dbReference type="PROSITE" id="PS50072"/>
    </source>
</evidence>
<keyword evidence="4" id="KW-0413">Isomerase</keyword>
<feature type="signal peptide" evidence="2">
    <location>
        <begin position="1"/>
        <end position="24"/>
    </location>
</feature>
<proteinExistence type="predicted"/>
<dbReference type="PANTHER" id="PTHR45625">
    <property type="entry name" value="PEPTIDYL-PROLYL CIS-TRANS ISOMERASE-RELATED"/>
    <property type="match status" value="1"/>
</dbReference>
<keyword evidence="5" id="KW-1185">Reference proteome</keyword>
<evidence type="ECO:0000256" key="2">
    <source>
        <dbReference type="SAM" id="SignalP"/>
    </source>
</evidence>
<dbReference type="RefSeq" id="WP_187721783.1">
    <property type="nucleotide sequence ID" value="NZ_BAABBL010000002.1"/>
</dbReference>
<dbReference type="InterPro" id="IPR002130">
    <property type="entry name" value="Cyclophilin-type_PPIase_dom"/>
</dbReference>
<gene>
    <name evidence="4" type="ORF">H9L22_04640</name>
</gene>
<evidence type="ECO:0000313" key="4">
    <source>
        <dbReference type="EMBL" id="QNP56683.1"/>
    </source>
</evidence>
<dbReference type="EMBL" id="CP060789">
    <property type="protein sequence ID" value="QNP56683.1"/>
    <property type="molecule type" value="Genomic_DNA"/>
</dbReference>
<dbReference type="Gene3D" id="2.40.100.10">
    <property type="entry name" value="Cyclophilin-like"/>
    <property type="match status" value="1"/>
</dbReference>
<dbReference type="Proteomes" id="UP000516117">
    <property type="component" value="Chromosome"/>
</dbReference>
<dbReference type="PANTHER" id="PTHR45625:SF3">
    <property type="entry name" value="PEPTIDYL-PROLYL CIS-TRANS ISOMERASE B-RELATED"/>
    <property type="match status" value="1"/>
</dbReference>
<reference evidence="4 5" key="1">
    <citation type="submission" date="2020-08" db="EMBL/GenBank/DDBJ databases">
        <title>Genome sequence of Tessaracoccus defluvii JCM 17540T.</title>
        <authorList>
            <person name="Hyun D.-W."/>
            <person name="Bae J.-W."/>
        </authorList>
    </citation>
    <scope>NUCLEOTIDE SEQUENCE [LARGE SCALE GENOMIC DNA]</scope>
    <source>
        <strain evidence="4 5">JCM 17540</strain>
    </source>
</reference>
<dbReference type="SUPFAM" id="SSF50891">
    <property type="entry name" value="Cyclophilin-like"/>
    <property type="match status" value="1"/>
</dbReference>
<dbReference type="PROSITE" id="PS50072">
    <property type="entry name" value="CSA_PPIASE_2"/>
    <property type="match status" value="1"/>
</dbReference>
<organism evidence="4 5">
    <name type="scientific">Tessaracoccus defluvii</name>
    <dbReference type="NCBI Taxonomy" id="1285901"/>
    <lineage>
        <taxon>Bacteria</taxon>
        <taxon>Bacillati</taxon>
        <taxon>Actinomycetota</taxon>
        <taxon>Actinomycetes</taxon>
        <taxon>Propionibacteriales</taxon>
        <taxon>Propionibacteriaceae</taxon>
        <taxon>Tessaracoccus</taxon>
    </lineage>
</organism>
<dbReference type="InterPro" id="IPR029000">
    <property type="entry name" value="Cyclophilin-like_dom_sf"/>
</dbReference>